<dbReference type="RefSeq" id="WP_204697065.1">
    <property type="nucleotide sequence ID" value="NZ_JAFBEC010000004.1"/>
</dbReference>
<dbReference type="InterPro" id="IPR011006">
    <property type="entry name" value="CheY-like_superfamily"/>
</dbReference>
<dbReference type="SUPFAM" id="SSF52172">
    <property type="entry name" value="CheY-like"/>
    <property type="match status" value="1"/>
</dbReference>
<dbReference type="EMBL" id="JAFBEC010000004">
    <property type="protein sequence ID" value="MBM7632711.1"/>
    <property type="molecule type" value="Genomic_DNA"/>
</dbReference>
<dbReference type="Gene3D" id="3.40.50.2300">
    <property type="match status" value="1"/>
</dbReference>
<accession>A0ABS2PBJ2</accession>
<evidence type="ECO:0000256" key="1">
    <source>
        <dbReference type="PROSITE-ProRule" id="PRU00169"/>
    </source>
</evidence>
<dbReference type="InterPro" id="IPR001789">
    <property type="entry name" value="Sig_transdc_resp-reg_receiver"/>
</dbReference>
<protein>
    <submittedName>
        <fullName evidence="4">Two-component system chemotaxis response regulator CheV</fullName>
    </submittedName>
</protein>
<proteinExistence type="predicted"/>
<organism evidence="4 5">
    <name type="scientific">Geomicrobium sediminis</name>
    <dbReference type="NCBI Taxonomy" id="1347788"/>
    <lineage>
        <taxon>Bacteria</taxon>
        <taxon>Bacillati</taxon>
        <taxon>Bacillota</taxon>
        <taxon>Bacilli</taxon>
        <taxon>Bacillales</taxon>
        <taxon>Geomicrobium</taxon>
    </lineage>
</organism>
<dbReference type="PROSITE" id="PS50851">
    <property type="entry name" value="CHEW"/>
    <property type="match status" value="1"/>
</dbReference>
<dbReference type="Gene3D" id="2.30.30.40">
    <property type="entry name" value="SH3 Domains"/>
    <property type="match status" value="1"/>
</dbReference>
<comment type="caution">
    <text evidence="4">The sequence shown here is derived from an EMBL/GenBank/DDBJ whole genome shotgun (WGS) entry which is preliminary data.</text>
</comment>
<dbReference type="Pfam" id="PF00072">
    <property type="entry name" value="Response_reg"/>
    <property type="match status" value="1"/>
</dbReference>
<evidence type="ECO:0000313" key="4">
    <source>
        <dbReference type="EMBL" id="MBM7632711.1"/>
    </source>
</evidence>
<dbReference type="SMART" id="SM00448">
    <property type="entry name" value="REC"/>
    <property type="match status" value="1"/>
</dbReference>
<dbReference type="PANTHER" id="PTHR47233:SF3">
    <property type="entry name" value="CHEMOTAXIS PROTEIN CHEV"/>
    <property type="match status" value="1"/>
</dbReference>
<dbReference type="InterPro" id="IPR002545">
    <property type="entry name" value="CheW-lke_dom"/>
</dbReference>
<keyword evidence="1" id="KW-0597">Phosphoprotein</keyword>
<name>A0ABS2PBJ2_9BACL</name>
<dbReference type="PANTHER" id="PTHR47233">
    <property type="entry name" value="CHEMOTAXIS PROTEIN CHEV"/>
    <property type="match status" value="1"/>
</dbReference>
<evidence type="ECO:0000259" key="2">
    <source>
        <dbReference type="PROSITE" id="PS50110"/>
    </source>
</evidence>
<dbReference type="PROSITE" id="PS50110">
    <property type="entry name" value="RESPONSE_REGULATORY"/>
    <property type="match status" value="1"/>
</dbReference>
<dbReference type="InterPro" id="IPR036061">
    <property type="entry name" value="CheW-like_dom_sf"/>
</dbReference>
<dbReference type="SUPFAM" id="SSF50341">
    <property type="entry name" value="CheW-like"/>
    <property type="match status" value="1"/>
</dbReference>
<feature type="domain" description="CheW-like" evidence="3">
    <location>
        <begin position="17"/>
        <end position="155"/>
    </location>
</feature>
<dbReference type="Pfam" id="PF01584">
    <property type="entry name" value="CheW"/>
    <property type="match status" value="1"/>
</dbReference>
<feature type="modified residue" description="4-aspartylphosphate" evidence="1">
    <location>
        <position position="226"/>
    </location>
</feature>
<dbReference type="Gene3D" id="2.40.50.180">
    <property type="entry name" value="CheA-289, Domain 4"/>
    <property type="match status" value="1"/>
</dbReference>
<dbReference type="SMART" id="SM00260">
    <property type="entry name" value="CheW"/>
    <property type="match status" value="1"/>
</dbReference>
<sequence>MSSFFDETDYENEDLNEFEVMVYRANAIQLAINILKIREIITVQPITPTPNRHHFVEGVIQVREETIPVIDVGKVLDLPAQNNDQTKMMIVEINELTMALLIEDVDQIVRVNWSNVHNADEIAAGSEAQATGTFMLEDKSIFLLDYEKMIMDIVSESSLSQHEAYRYVNEREQKVVVAIEDSKTMLVVLRTQLTAAGYTNVHYFDDGRKAFEALQQLNHCDLIVTDLEMPGLTGHQLTKYIRDDQTHKAVPIVLFSAIESENVVERNDEVGVSTQVTKPNYEQLIRVMDSYVTLNV</sequence>
<feature type="domain" description="Response regulatory" evidence="2">
    <location>
        <begin position="175"/>
        <end position="293"/>
    </location>
</feature>
<evidence type="ECO:0000259" key="3">
    <source>
        <dbReference type="PROSITE" id="PS50851"/>
    </source>
</evidence>
<gene>
    <name evidence="4" type="ORF">JOD17_001805</name>
</gene>
<reference evidence="4 5" key="1">
    <citation type="submission" date="2021-01" db="EMBL/GenBank/DDBJ databases">
        <title>Genomic Encyclopedia of Type Strains, Phase IV (KMG-IV): sequencing the most valuable type-strain genomes for metagenomic binning, comparative biology and taxonomic classification.</title>
        <authorList>
            <person name="Goeker M."/>
        </authorList>
    </citation>
    <scope>NUCLEOTIDE SEQUENCE [LARGE SCALE GENOMIC DNA]</scope>
    <source>
        <strain evidence="4 5">DSM 25540</strain>
    </source>
</reference>
<keyword evidence="5" id="KW-1185">Reference proteome</keyword>
<dbReference type="Proteomes" id="UP000741863">
    <property type="component" value="Unassembled WGS sequence"/>
</dbReference>
<evidence type="ECO:0000313" key="5">
    <source>
        <dbReference type="Proteomes" id="UP000741863"/>
    </source>
</evidence>